<reference evidence="1" key="1">
    <citation type="submission" date="2021-05" db="EMBL/GenBank/DDBJ databases">
        <authorList>
            <person name="Scholz U."/>
            <person name="Mascher M."/>
            <person name="Fiebig A."/>
        </authorList>
    </citation>
    <scope>NUCLEOTIDE SEQUENCE [LARGE SCALE GENOMIC DNA]</scope>
</reference>
<sequence>MAGQPPTPLIEAHRHRPRLVFPSRRVGGSRPQPILSAPSRTAERVQSGNPDWRPASGSCVLSRTPGMVALAEEFNDNALMATMLGTHPIVLPTDLLSAFRSCFGIRRIVVNIEVCALPFDFFVRFTHSSDGKCVLHSSHSFECYGDKMSFLHWHHACGWDDRLGKLCFFSKLSFDGLRLHAWEPEALKQVVSRLGGELVEIVPLSDRWIIEVKAWLKDLDIVPKMYNVDIPSRPRRHLCWKHPLIIHLQEVLDPIHGIQDPDEAARKHPRRLQYWLGRIDGTGPPPFRDGAHGFGGGIGRGQAGGSDFPRVKTEV</sequence>
<dbReference type="EnsemblPlants" id="AVESA.00010b.r2.5DG0982540.1">
    <property type="protein sequence ID" value="AVESA.00010b.r2.5DG0982540.1.CDS.1"/>
    <property type="gene ID" value="AVESA.00010b.r2.5DG0982540"/>
</dbReference>
<organism evidence="1 2">
    <name type="scientific">Avena sativa</name>
    <name type="common">Oat</name>
    <dbReference type="NCBI Taxonomy" id="4498"/>
    <lineage>
        <taxon>Eukaryota</taxon>
        <taxon>Viridiplantae</taxon>
        <taxon>Streptophyta</taxon>
        <taxon>Embryophyta</taxon>
        <taxon>Tracheophyta</taxon>
        <taxon>Spermatophyta</taxon>
        <taxon>Magnoliopsida</taxon>
        <taxon>Liliopsida</taxon>
        <taxon>Poales</taxon>
        <taxon>Poaceae</taxon>
        <taxon>BOP clade</taxon>
        <taxon>Pooideae</taxon>
        <taxon>Poodae</taxon>
        <taxon>Poeae</taxon>
        <taxon>Poeae Chloroplast Group 1 (Aveneae type)</taxon>
        <taxon>Aveninae</taxon>
        <taxon>Avena</taxon>
    </lineage>
</organism>
<accession>A0ACD5YCR8</accession>
<evidence type="ECO:0000313" key="2">
    <source>
        <dbReference type="Proteomes" id="UP001732700"/>
    </source>
</evidence>
<proteinExistence type="predicted"/>
<keyword evidence="2" id="KW-1185">Reference proteome</keyword>
<reference evidence="1" key="2">
    <citation type="submission" date="2025-09" db="UniProtKB">
        <authorList>
            <consortium name="EnsemblPlants"/>
        </authorList>
    </citation>
    <scope>IDENTIFICATION</scope>
</reference>
<name>A0ACD5YCR8_AVESA</name>
<evidence type="ECO:0000313" key="1">
    <source>
        <dbReference type="EnsemblPlants" id="AVESA.00010b.r2.5DG0982540.1.CDS.1"/>
    </source>
</evidence>
<protein>
    <submittedName>
        <fullName evidence="1">Uncharacterized protein</fullName>
    </submittedName>
</protein>
<dbReference type="Proteomes" id="UP001732700">
    <property type="component" value="Chromosome 5D"/>
</dbReference>